<feature type="transmembrane region" description="Helical" evidence="8">
    <location>
        <begin position="150"/>
        <end position="171"/>
    </location>
</feature>
<keyword evidence="4 8" id="KW-0812">Transmembrane</keyword>
<evidence type="ECO:0000256" key="2">
    <source>
        <dbReference type="ARBA" id="ARBA00006434"/>
    </source>
</evidence>
<dbReference type="GO" id="GO:0022857">
    <property type="term" value="F:transmembrane transporter activity"/>
    <property type="evidence" value="ECO:0007669"/>
    <property type="project" value="InterPro"/>
</dbReference>
<keyword evidence="6 8" id="KW-0472">Membrane</keyword>
<feature type="transmembrane region" description="Helical" evidence="8">
    <location>
        <begin position="305"/>
        <end position="329"/>
    </location>
</feature>
<dbReference type="PROSITE" id="PS50283">
    <property type="entry name" value="NA_SOLUT_SYMP_3"/>
    <property type="match status" value="1"/>
</dbReference>
<comment type="similarity">
    <text evidence="2 7">Belongs to the sodium:solute symporter (SSF) (TC 2.A.21) family.</text>
</comment>
<feature type="transmembrane region" description="Helical" evidence="8">
    <location>
        <begin position="377"/>
        <end position="402"/>
    </location>
</feature>
<evidence type="ECO:0000313" key="10">
    <source>
        <dbReference type="Proteomes" id="UP000189464"/>
    </source>
</evidence>
<dbReference type="Proteomes" id="UP000189464">
    <property type="component" value="Chromosome"/>
</dbReference>
<sequence>MLGLQQYIGFFITLGIAAAIGLYASRFVKTSADFSIGGGKLSSWLVTGYLVGAFIGGTSTVGTAQVAYRFGISGLWFTLGAGLGCLFMAFFLVKPMRQARVTTIPQFLGSHYGAEAPTWSVLYTTLGMFIQIIAQVLAAIPLMMSLLPVGAVEAALVTVLLIIGYIFFGGIWGSSLVGIFKTFLIYLSIGVAGIYCLKLVGGLSGLQEGLPVFPWFSLFPTGVSKELAACFSVVVGFISTQTYMQAVFAGKDSGAARKGILLSAVLIPLVGVLCVAIGMYMRLAYPDINPAQALPLFAVLHLQPVFAGVLLATLLISLITVGSSLTLGVCTMLSQDIYKKIRPKVTDKELLMVARFLVLLVITGALVVVLYNKNSLVLQWAFLSMALRGVTVFLPLLAAVFWPGRFSPAVGATAIAVAPGLAVIWPWLGLAPVEPLYLGLGFSLFIFLGGLLLGNGKNIHKVKGRSN</sequence>
<feature type="transmembrane region" description="Helical" evidence="8">
    <location>
        <begin position="436"/>
        <end position="455"/>
    </location>
</feature>
<feature type="transmembrane region" description="Helical" evidence="8">
    <location>
        <begin position="183"/>
        <end position="206"/>
    </location>
</feature>
<dbReference type="OrthoDB" id="9781232at2"/>
<evidence type="ECO:0000313" key="9">
    <source>
        <dbReference type="EMBL" id="AQS58730.1"/>
    </source>
</evidence>
<protein>
    <submittedName>
        <fullName evidence="9">Sodium:solute symporter</fullName>
    </submittedName>
</protein>
<feature type="transmembrane region" description="Helical" evidence="8">
    <location>
        <begin position="44"/>
        <end position="68"/>
    </location>
</feature>
<gene>
    <name evidence="9" type="ORF">B0537_06315</name>
</gene>
<dbReference type="Gene3D" id="1.20.1730.10">
    <property type="entry name" value="Sodium/glucose cotransporter"/>
    <property type="match status" value="1"/>
</dbReference>
<dbReference type="InterPro" id="IPR001734">
    <property type="entry name" value="Na/solute_symporter"/>
</dbReference>
<dbReference type="STRING" id="1833852.B0537_06315"/>
<dbReference type="PANTHER" id="PTHR48086:SF7">
    <property type="entry name" value="SODIUM-SOLUTE SYMPORTER-RELATED"/>
    <property type="match status" value="1"/>
</dbReference>
<feature type="transmembrane region" description="Helical" evidence="8">
    <location>
        <begin position="74"/>
        <end position="93"/>
    </location>
</feature>
<feature type="transmembrane region" description="Helical" evidence="8">
    <location>
        <begin position="121"/>
        <end position="144"/>
    </location>
</feature>
<proteinExistence type="inferred from homology"/>
<evidence type="ECO:0000256" key="1">
    <source>
        <dbReference type="ARBA" id="ARBA00004141"/>
    </source>
</evidence>
<name>A0A1S6IVC4_9FIRM</name>
<feature type="transmembrane region" description="Helical" evidence="8">
    <location>
        <begin position="350"/>
        <end position="371"/>
    </location>
</feature>
<dbReference type="InterPro" id="IPR038377">
    <property type="entry name" value="Na/Glc_symporter_sf"/>
</dbReference>
<evidence type="ECO:0000256" key="6">
    <source>
        <dbReference type="ARBA" id="ARBA00023136"/>
    </source>
</evidence>
<evidence type="ECO:0000256" key="4">
    <source>
        <dbReference type="ARBA" id="ARBA00022692"/>
    </source>
</evidence>
<evidence type="ECO:0000256" key="5">
    <source>
        <dbReference type="ARBA" id="ARBA00022989"/>
    </source>
</evidence>
<feature type="transmembrane region" description="Helical" evidence="8">
    <location>
        <begin position="409"/>
        <end position="430"/>
    </location>
</feature>
<dbReference type="GO" id="GO:0005886">
    <property type="term" value="C:plasma membrane"/>
    <property type="evidence" value="ECO:0007669"/>
    <property type="project" value="TreeGrafter"/>
</dbReference>
<accession>A0A1S6IVC4</accession>
<dbReference type="RefSeq" id="WP_077713719.1">
    <property type="nucleotide sequence ID" value="NZ_CP019698.1"/>
</dbReference>
<comment type="subcellular location">
    <subcellularLocation>
        <location evidence="1">Membrane</location>
        <topology evidence="1">Multi-pass membrane protein</topology>
    </subcellularLocation>
</comment>
<feature type="transmembrane region" description="Helical" evidence="8">
    <location>
        <begin position="260"/>
        <end position="285"/>
    </location>
</feature>
<reference evidence="9 10" key="1">
    <citation type="journal article" date="2016" name="Int. J. Syst. Evol. Microbiol.">
        <title>Desulfotomaculum ferrireducens sp. nov., a moderately thermophilic sulfate-reducing and dissimilatory Fe(III)-reducing bacterium isolated from compost.</title>
        <authorList>
            <person name="Yang G."/>
            <person name="Guo J."/>
            <person name="Zhuang L."/>
            <person name="Yuan Y."/>
            <person name="Zhou S."/>
        </authorList>
    </citation>
    <scope>NUCLEOTIDE SEQUENCE [LARGE SCALE GENOMIC DNA]</scope>
    <source>
        <strain evidence="9 10">GSS09</strain>
    </source>
</reference>
<keyword evidence="10" id="KW-1185">Reference proteome</keyword>
<evidence type="ECO:0000256" key="3">
    <source>
        <dbReference type="ARBA" id="ARBA00022448"/>
    </source>
</evidence>
<dbReference type="EMBL" id="CP019698">
    <property type="protein sequence ID" value="AQS58730.1"/>
    <property type="molecule type" value="Genomic_DNA"/>
</dbReference>
<evidence type="ECO:0000256" key="8">
    <source>
        <dbReference type="SAM" id="Phobius"/>
    </source>
</evidence>
<organism evidence="9 10">
    <name type="scientific">Desulforamulus ferrireducens</name>
    <dbReference type="NCBI Taxonomy" id="1833852"/>
    <lineage>
        <taxon>Bacteria</taxon>
        <taxon>Bacillati</taxon>
        <taxon>Bacillota</taxon>
        <taxon>Clostridia</taxon>
        <taxon>Eubacteriales</taxon>
        <taxon>Peptococcaceae</taxon>
        <taxon>Desulforamulus</taxon>
    </lineage>
</organism>
<feature type="transmembrane region" description="Helical" evidence="8">
    <location>
        <begin position="6"/>
        <end position="24"/>
    </location>
</feature>
<dbReference type="CDD" id="cd10322">
    <property type="entry name" value="SLC5sbd"/>
    <property type="match status" value="1"/>
</dbReference>
<evidence type="ECO:0000256" key="7">
    <source>
        <dbReference type="RuleBase" id="RU362091"/>
    </source>
</evidence>
<feature type="transmembrane region" description="Helical" evidence="8">
    <location>
        <begin position="226"/>
        <end position="248"/>
    </location>
</feature>
<dbReference type="AlphaFoldDB" id="A0A1S6IVC4"/>
<keyword evidence="3" id="KW-0813">Transport</keyword>
<keyword evidence="5 8" id="KW-1133">Transmembrane helix</keyword>
<dbReference type="KEGG" id="dfg:B0537_06315"/>
<dbReference type="Pfam" id="PF00474">
    <property type="entry name" value="SSF"/>
    <property type="match status" value="1"/>
</dbReference>
<dbReference type="InterPro" id="IPR050277">
    <property type="entry name" value="Sodium:Solute_Symporter"/>
</dbReference>
<dbReference type="PANTHER" id="PTHR48086">
    <property type="entry name" value="SODIUM/PROLINE SYMPORTER-RELATED"/>
    <property type="match status" value="1"/>
</dbReference>